<evidence type="ECO:0000313" key="3">
    <source>
        <dbReference type="Proteomes" id="UP000092839"/>
    </source>
</evidence>
<evidence type="ECO:0008006" key="4">
    <source>
        <dbReference type="Google" id="ProtNLM"/>
    </source>
</evidence>
<keyword evidence="1" id="KW-0732">Signal</keyword>
<reference evidence="2 3" key="1">
    <citation type="submission" date="2016-07" db="EMBL/GenBank/DDBJ databases">
        <title>Complete genome sequence of Bradyrhizobium icense LMTR 13T, a potential inoculant strain isolated from lima bean (Phaseolus lunatus) in Peru.</title>
        <authorList>
            <person name="Ormeno-Orrillo E."/>
            <person name="Duran D."/>
            <person name="Rogel M.A."/>
            <person name="Rey L."/>
            <person name="Imperial J."/>
            <person name="Ruiz-Argueso T."/>
            <person name="Martinez-Romero E."/>
        </authorList>
    </citation>
    <scope>NUCLEOTIDE SEQUENCE [LARGE SCALE GENOMIC DNA]</scope>
    <source>
        <strain evidence="2 3">LMTR 13</strain>
    </source>
</reference>
<evidence type="ECO:0000256" key="1">
    <source>
        <dbReference type="SAM" id="SignalP"/>
    </source>
</evidence>
<keyword evidence="3" id="KW-1185">Reference proteome</keyword>
<protein>
    <recommendedName>
        <fullName evidence="4">DUF992 domain-containing protein</fullName>
    </recommendedName>
</protein>
<feature type="signal peptide" evidence="1">
    <location>
        <begin position="1"/>
        <end position="39"/>
    </location>
</feature>
<name>A0A1B1USL9_9BRAD</name>
<dbReference type="STRING" id="1274631.LMTR13_18605"/>
<dbReference type="InterPro" id="IPR009333">
    <property type="entry name" value="DUF992"/>
</dbReference>
<dbReference type="AlphaFoldDB" id="A0A1B1USL9"/>
<feature type="chain" id="PRO_5008530963" description="DUF992 domain-containing protein" evidence="1">
    <location>
        <begin position="40"/>
        <end position="183"/>
    </location>
</feature>
<dbReference type="Pfam" id="PF06186">
    <property type="entry name" value="DUF992"/>
    <property type="match status" value="1"/>
</dbReference>
<dbReference type="Proteomes" id="UP000092839">
    <property type="component" value="Chromosome"/>
</dbReference>
<gene>
    <name evidence="2" type="ORF">LMTR13_18605</name>
</gene>
<sequence length="183" mass="18432">MRRRRTPVNKATLNRTTLNSLATTCVALALALATAPATAQDTGRTRVGTLTCNIAPGVGLVIGGQRQLSCVYASTRGRAREAYEGAVSTLGLDIGATTGGQMAWAVFAPGRLPRAALAGTYTGATAGGTVGAGASANVLVGGPDRRVIMQPASVQGQTGVNIAAGVSTMELRPAAAPARRTTQ</sequence>
<dbReference type="KEGG" id="bic:LMTR13_18605"/>
<organism evidence="2 3">
    <name type="scientific">Bradyrhizobium icense</name>
    <dbReference type="NCBI Taxonomy" id="1274631"/>
    <lineage>
        <taxon>Bacteria</taxon>
        <taxon>Pseudomonadati</taxon>
        <taxon>Pseudomonadota</taxon>
        <taxon>Alphaproteobacteria</taxon>
        <taxon>Hyphomicrobiales</taxon>
        <taxon>Nitrobacteraceae</taxon>
        <taxon>Bradyrhizobium</taxon>
    </lineage>
</organism>
<evidence type="ECO:0000313" key="2">
    <source>
        <dbReference type="EMBL" id="ANW05676.1"/>
    </source>
</evidence>
<dbReference type="OrthoDB" id="7362478at2"/>
<dbReference type="EMBL" id="CP016428">
    <property type="protein sequence ID" value="ANW05676.1"/>
    <property type="molecule type" value="Genomic_DNA"/>
</dbReference>
<proteinExistence type="predicted"/>
<accession>A0A1B1USL9</accession>